<keyword evidence="1" id="KW-0808">Transferase</keyword>
<dbReference type="EMBL" id="JEMX01000109">
    <property type="protein sequence ID" value="EXI77238.1"/>
    <property type="molecule type" value="Genomic_DNA"/>
</dbReference>
<gene>
    <name evidence="1" type="ORF">AW10_03931</name>
</gene>
<evidence type="ECO:0000313" key="2">
    <source>
        <dbReference type="Proteomes" id="UP000021816"/>
    </source>
</evidence>
<dbReference type="PATRIC" id="fig|1454003.3.peg.3992"/>
<reference evidence="1 2" key="1">
    <citation type="submission" date="2014-02" db="EMBL/GenBank/DDBJ databases">
        <title>Expanding our view of genomic diversity in Candidatus Accumulibacter clades.</title>
        <authorList>
            <person name="Skennerton C.T."/>
            <person name="Barr J.J."/>
            <person name="Slater F.R."/>
            <person name="Bond P.L."/>
            <person name="Tyson G.W."/>
        </authorList>
    </citation>
    <scope>NUCLEOTIDE SEQUENCE [LARGE SCALE GENOMIC DNA]</scope>
    <source>
        <strain evidence="2">BA-92</strain>
    </source>
</reference>
<organism evidence="1 2">
    <name type="scientific">Candidatus Accumulibacter appositus</name>
    <dbReference type="NCBI Taxonomy" id="1454003"/>
    <lineage>
        <taxon>Bacteria</taxon>
        <taxon>Pseudomonadati</taxon>
        <taxon>Pseudomonadota</taxon>
        <taxon>Betaproteobacteria</taxon>
        <taxon>Candidatus Accumulibacter</taxon>
    </lineage>
</organism>
<dbReference type="GO" id="GO:0016740">
    <property type="term" value="F:transferase activity"/>
    <property type="evidence" value="ECO:0007669"/>
    <property type="project" value="UniProtKB-KW"/>
</dbReference>
<dbReference type="STRING" id="1454003.AW10_03931"/>
<protein>
    <submittedName>
        <fullName evidence="1">Sugar transferase, PEP-CTERM/EpsH1 system associated</fullName>
    </submittedName>
</protein>
<sequence>MVPLNFVRGTPDRTIEHTLMGVPVLTSRLAVGGVDGESVTHFLVADSPREYSGVILRISNDPAERPAWRWSGG</sequence>
<evidence type="ECO:0000313" key="1">
    <source>
        <dbReference type="EMBL" id="EXI77238.1"/>
    </source>
</evidence>
<dbReference type="Proteomes" id="UP000021816">
    <property type="component" value="Unassembled WGS sequence"/>
</dbReference>
<comment type="caution">
    <text evidence="1">The sequence shown here is derived from an EMBL/GenBank/DDBJ whole genome shotgun (WGS) entry which is preliminary data.</text>
</comment>
<name>A0A011N3W7_9PROT</name>
<proteinExistence type="predicted"/>
<accession>A0A011N3W7</accession>
<dbReference type="AlphaFoldDB" id="A0A011N3W7"/>